<dbReference type="EMBL" id="JRNS01000454">
    <property type="protein sequence ID" value="KGF45506.1"/>
    <property type="molecule type" value="Genomic_DNA"/>
</dbReference>
<evidence type="ECO:0000313" key="1">
    <source>
        <dbReference type="EMBL" id="KGF45506.1"/>
    </source>
</evidence>
<dbReference type="AlphaFoldDB" id="A0A096AG46"/>
<dbReference type="Proteomes" id="UP000029578">
    <property type="component" value="Unassembled WGS sequence"/>
</dbReference>
<accession>A0A096AG46</accession>
<evidence type="ECO:0000313" key="2">
    <source>
        <dbReference type="Proteomes" id="UP000029578"/>
    </source>
</evidence>
<organism evidence="1 2">
    <name type="scientific">Prevotella melaninogenica DNF00666</name>
    <dbReference type="NCBI Taxonomy" id="1401073"/>
    <lineage>
        <taxon>Bacteria</taxon>
        <taxon>Pseudomonadati</taxon>
        <taxon>Bacteroidota</taxon>
        <taxon>Bacteroidia</taxon>
        <taxon>Bacteroidales</taxon>
        <taxon>Prevotellaceae</taxon>
        <taxon>Prevotella</taxon>
    </lineage>
</organism>
<name>A0A096AG46_9BACT</name>
<proteinExistence type="predicted"/>
<gene>
    <name evidence="1" type="ORF">HMPREF0661_09695</name>
</gene>
<reference evidence="1 2" key="1">
    <citation type="submission" date="2014-07" db="EMBL/GenBank/DDBJ databases">
        <authorList>
            <person name="McCorrison J."/>
            <person name="Sanka R."/>
            <person name="Torralba M."/>
            <person name="Gillis M."/>
            <person name="Haft D.H."/>
            <person name="Methe B."/>
            <person name="Sutton G."/>
            <person name="Nelson K.E."/>
        </authorList>
    </citation>
    <scope>NUCLEOTIDE SEQUENCE [LARGE SCALE GENOMIC DNA]</scope>
    <source>
        <strain evidence="1 2">DNF00666</strain>
    </source>
</reference>
<protein>
    <submittedName>
        <fullName evidence="1">Uncharacterized protein</fullName>
    </submittedName>
</protein>
<sequence length="70" mass="8097">MKTYIKPLIREYHVLNSFHLLESSPGKDTNTLTNEEGLINNQTDTGIQQLSKEDYFSAFNLSDTQTDWDE</sequence>
<comment type="caution">
    <text evidence="1">The sequence shown here is derived from an EMBL/GenBank/DDBJ whole genome shotgun (WGS) entry which is preliminary data.</text>
</comment>